<dbReference type="RefSeq" id="WP_115542545.1">
    <property type="nucleotide sequence ID" value="NZ_NXLQ01000003.1"/>
</dbReference>
<comment type="function">
    <text evidence="1">Could be involved in insertion of integral membrane proteins into the membrane.</text>
</comment>
<gene>
    <name evidence="2" type="primary">yidD</name>
    <name evidence="2" type="ORF">CQA53_03035</name>
</gene>
<comment type="subcellular location">
    <subcellularLocation>
        <location evidence="1">Cell membrane</location>
        <topology evidence="1">Peripheral membrane protein</topology>
        <orientation evidence="1">Cytoplasmic side</orientation>
    </subcellularLocation>
</comment>
<name>A0A3D8IND1_9HELI</name>
<proteinExistence type="inferred from homology"/>
<dbReference type="PANTHER" id="PTHR33383">
    <property type="entry name" value="MEMBRANE PROTEIN INSERTION EFFICIENCY FACTOR-RELATED"/>
    <property type="match status" value="1"/>
</dbReference>
<reference evidence="2 3" key="1">
    <citation type="submission" date="2018-04" db="EMBL/GenBank/DDBJ databases">
        <title>Novel Campyloabacter and Helicobacter Species and Strains.</title>
        <authorList>
            <person name="Mannion A.J."/>
            <person name="Shen Z."/>
            <person name="Fox J.G."/>
        </authorList>
    </citation>
    <scope>NUCLEOTIDE SEQUENCE [LARGE SCALE GENOMIC DNA]</scope>
    <source>
        <strain evidence="2 3">MIT 17-337</strain>
    </source>
</reference>
<dbReference type="AlphaFoldDB" id="A0A3D8IND1"/>
<accession>A0A3D8IND1</accession>
<evidence type="ECO:0000313" key="3">
    <source>
        <dbReference type="Proteomes" id="UP000256379"/>
    </source>
</evidence>
<keyword evidence="1" id="KW-1003">Cell membrane</keyword>
<evidence type="ECO:0000256" key="1">
    <source>
        <dbReference type="HAMAP-Rule" id="MF_00386"/>
    </source>
</evidence>
<dbReference type="EMBL" id="NXLQ01000003">
    <property type="protein sequence ID" value="RDU66759.1"/>
    <property type="molecule type" value="Genomic_DNA"/>
</dbReference>
<keyword evidence="1" id="KW-0472">Membrane</keyword>
<dbReference type="SMART" id="SM01234">
    <property type="entry name" value="Haemolytic"/>
    <property type="match status" value="1"/>
</dbReference>
<dbReference type="HAMAP" id="MF_00386">
    <property type="entry name" value="UPF0161_YidD"/>
    <property type="match status" value="1"/>
</dbReference>
<dbReference type="Proteomes" id="UP000256379">
    <property type="component" value="Unassembled WGS sequence"/>
</dbReference>
<evidence type="ECO:0000313" key="2">
    <source>
        <dbReference type="EMBL" id="RDU66759.1"/>
    </source>
</evidence>
<sequence length="132" mass="15726">MLRILFIKLIRFYQLFISPFTPQSCRYYPTCSTYGLILMKFDNPLIACVKITLRILSCNPLFEGGFDLPYMYLSVKTQKRLRRNAFQQSHFFSKPIPQEPKKVTYLFIKSDSYLLKLQKFYIISIYLNHKGN</sequence>
<dbReference type="NCBIfam" id="TIGR00278">
    <property type="entry name" value="membrane protein insertion efficiency factor YidD"/>
    <property type="match status" value="1"/>
</dbReference>
<protein>
    <recommendedName>
        <fullName evidence="1">Putative membrane protein insertion efficiency factor</fullName>
    </recommendedName>
</protein>
<dbReference type="GO" id="GO:0005886">
    <property type="term" value="C:plasma membrane"/>
    <property type="evidence" value="ECO:0007669"/>
    <property type="project" value="UniProtKB-SubCell"/>
</dbReference>
<dbReference type="PANTHER" id="PTHR33383:SF1">
    <property type="entry name" value="MEMBRANE PROTEIN INSERTION EFFICIENCY FACTOR-RELATED"/>
    <property type="match status" value="1"/>
</dbReference>
<comment type="similarity">
    <text evidence="1">Belongs to the UPF0161 family.</text>
</comment>
<organism evidence="2 3">
    <name type="scientific">Helicobacter didelphidarum</name>
    <dbReference type="NCBI Taxonomy" id="2040648"/>
    <lineage>
        <taxon>Bacteria</taxon>
        <taxon>Pseudomonadati</taxon>
        <taxon>Campylobacterota</taxon>
        <taxon>Epsilonproteobacteria</taxon>
        <taxon>Campylobacterales</taxon>
        <taxon>Helicobacteraceae</taxon>
        <taxon>Helicobacter</taxon>
    </lineage>
</organism>
<dbReference type="InterPro" id="IPR002696">
    <property type="entry name" value="Membr_insert_effic_factor_YidD"/>
</dbReference>
<dbReference type="Pfam" id="PF01809">
    <property type="entry name" value="YidD"/>
    <property type="match status" value="1"/>
</dbReference>
<dbReference type="OrthoDB" id="9801753at2"/>
<keyword evidence="3" id="KW-1185">Reference proteome</keyword>
<comment type="caution">
    <text evidence="2">The sequence shown here is derived from an EMBL/GenBank/DDBJ whole genome shotgun (WGS) entry which is preliminary data.</text>
</comment>